<comment type="caution">
    <text evidence="1">The sequence shown here is derived from an EMBL/GenBank/DDBJ whole genome shotgun (WGS) entry which is preliminary data.</text>
</comment>
<dbReference type="AlphaFoldDB" id="A0A7W9GDH4"/>
<proteinExistence type="predicted"/>
<reference evidence="1 2" key="1">
    <citation type="submission" date="2020-08" db="EMBL/GenBank/DDBJ databases">
        <title>Sequencing the genomes of 1000 actinobacteria strains.</title>
        <authorList>
            <person name="Klenk H.-P."/>
        </authorList>
    </citation>
    <scope>NUCLEOTIDE SEQUENCE [LARGE SCALE GENOMIC DNA]</scope>
    <source>
        <strain evidence="1 2">DSM 45507</strain>
    </source>
</reference>
<protein>
    <submittedName>
        <fullName evidence="1">Uncharacterized protein</fullName>
    </submittedName>
</protein>
<sequence>MGHSMPAVGDGKTFTGAALLTIASPISNLAKR</sequence>
<name>A0A7W9GDH4_9ACTN</name>
<dbReference type="EMBL" id="JACHMB010000001">
    <property type="protein sequence ID" value="MBB5781611.1"/>
    <property type="molecule type" value="Genomic_DNA"/>
</dbReference>
<keyword evidence="2" id="KW-1185">Reference proteome</keyword>
<evidence type="ECO:0000313" key="2">
    <source>
        <dbReference type="Proteomes" id="UP000579153"/>
    </source>
</evidence>
<organism evidence="1 2">
    <name type="scientific">Nonomuraea jabiensis</name>
    <dbReference type="NCBI Taxonomy" id="882448"/>
    <lineage>
        <taxon>Bacteria</taxon>
        <taxon>Bacillati</taxon>
        <taxon>Actinomycetota</taxon>
        <taxon>Actinomycetes</taxon>
        <taxon>Streptosporangiales</taxon>
        <taxon>Streptosporangiaceae</taxon>
        <taxon>Nonomuraea</taxon>
    </lineage>
</organism>
<dbReference type="Proteomes" id="UP000579153">
    <property type="component" value="Unassembled WGS sequence"/>
</dbReference>
<evidence type="ECO:0000313" key="1">
    <source>
        <dbReference type="EMBL" id="MBB5781611.1"/>
    </source>
</evidence>
<gene>
    <name evidence="1" type="ORF">HD596_008367</name>
</gene>
<accession>A0A7W9GDH4</accession>